<organism evidence="2 3">
    <name type="scientific">Plakobranchus ocellatus</name>
    <dbReference type="NCBI Taxonomy" id="259542"/>
    <lineage>
        <taxon>Eukaryota</taxon>
        <taxon>Metazoa</taxon>
        <taxon>Spiralia</taxon>
        <taxon>Lophotrochozoa</taxon>
        <taxon>Mollusca</taxon>
        <taxon>Gastropoda</taxon>
        <taxon>Heterobranchia</taxon>
        <taxon>Euthyneura</taxon>
        <taxon>Panpulmonata</taxon>
        <taxon>Sacoglossa</taxon>
        <taxon>Placobranchoidea</taxon>
        <taxon>Plakobranchidae</taxon>
        <taxon>Plakobranchus</taxon>
    </lineage>
</organism>
<name>A0AAV4DVE7_9GAST</name>
<dbReference type="Pfam" id="PF23663">
    <property type="entry name" value="Znf_SCAND3"/>
    <property type="match status" value="1"/>
</dbReference>
<evidence type="ECO:0000259" key="1">
    <source>
        <dbReference type="Pfam" id="PF23663"/>
    </source>
</evidence>
<gene>
    <name evidence="2" type="ORF">PoB_007484800</name>
</gene>
<reference evidence="2 3" key="1">
    <citation type="journal article" date="2021" name="Elife">
        <title>Chloroplast acquisition without the gene transfer in kleptoplastic sea slugs, Plakobranchus ocellatus.</title>
        <authorList>
            <person name="Maeda T."/>
            <person name="Takahashi S."/>
            <person name="Yoshida T."/>
            <person name="Shimamura S."/>
            <person name="Takaki Y."/>
            <person name="Nagai Y."/>
            <person name="Toyoda A."/>
            <person name="Suzuki Y."/>
            <person name="Arimoto A."/>
            <person name="Ishii H."/>
            <person name="Satoh N."/>
            <person name="Nishiyama T."/>
            <person name="Hasebe M."/>
            <person name="Maruyama T."/>
            <person name="Minagawa J."/>
            <person name="Obokata J."/>
            <person name="Shigenobu S."/>
        </authorList>
    </citation>
    <scope>NUCLEOTIDE SEQUENCE [LARGE SCALE GENOMIC DNA]</scope>
</reference>
<keyword evidence="3" id="KW-1185">Reference proteome</keyword>
<dbReference type="EMBL" id="BLXT01008388">
    <property type="protein sequence ID" value="GFO48343.1"/>
    <property type="molecule type" value="Genomic_DNA"/>
</dbReference>
<dbReference type="AlphaFoldDB" id="A0AAV4DVE7"/>
<accession>A0AAV4DVE7</accession>
<protein>
    <submittedName>
        <fullName evidence="2">Integrase core domain protein</fullName>
    </submittedName>
</protein>
<evidence type="ECO:0000313" key="3">
    <source>
        <dbReference type="Proteomes" id="UP000735302"/>
    </source>
</evidence>
<dbReference type="Proteomes" id="UP000735302">
    <property type="component" value="Unassembled WGS sequence"/>
</dbReference>
<evidence type="ECO:0000313" key="2">
    <source>
        <dbReference type="EMBL" id="GFO48343.1"/>
    </source>
</evidence>
<sequence>MQGTALSAVDMYENVIHDSGNPTSGEAMVTEQPSIATLIEGSSTSSTRCVCLRETSGAYTCRECTRNVHAICGHSTKDDDGNEDVCIM</sequence>
<proteinExistence type="predicted"/>
<comment type="caution">
    <text evidence="2">The sequence shown here is derived from an EMBL/GenBank/DDBJ whole genome shotgun (WGS) entry which is preliminary data.</text>
</comment>
<dbReference type="InterPro" id="IPR057560">
    <property type="entry name" value="Znf_SCAND3"/>
</dbReference>
<feature type="domain" description="SCAN" evidence="1">
    <location>
        <begin position="56"/>
        <end position="80"/>
    </location>
</feature>